<sequence>MDIIDLCTVLLHPSKTNPAPFRDAFAAHFEPWQFAVATRGGCETIVHGLRATFDLHPDWVVLQIDIRNAFNTISWEAIFHELCSAPGTLDPLFPFVRSFYSQHSPLYFVMGTCTGDISTLFSRGHTSGDPLGGALFALGHLRALCSTAAAHPLCIFPSYADDTYIAGPIDAVLPAFHILQDQLSSVGLTIQPAKSTAWCPQGLPPSFSLPQGFCVSTTGLRILGAPLGPDPFLSTHLQ</sequence>
<dbReference type="Proteomes" id="UP001605036">
    <property type="component" value="Unassembled WGS sequence"/>
</dbReference>
<organism evidence="2 3">
    <name type="scientific">Riccia fluitans</name>
    <dbReference type="NCBI Taxonomy" id="41844"/>
    <lineage>
        <taxon>Eukaryota</taxon>
        <taxon>Viridiplantae</taxon>
        <taxon>Streptophyta</taxon>
        <taxon>Embryophyta</taxon>
        <taxon>Marchantiophyta</taxon>
        <taxon>Marchantiopsida</taxon>
        <taxon>Marchantiidae</taxon>
        <taxon>Marchantiales</taxon>
        <taxon>Ricciaceae</taxon>
        <taxon>Riccia</taxon>
    </lineage>
</organism>
<dbReference type="AlphaFoldDB" id="A0ABD1Z9T2"/>
<comment type="caution">
    <text evidence="2">The sequence shown here is derived from an EMBL/GenBank/DDBJ whole genome shotgun (WGS) entry which is preliminary data.</text>
</comment>
<accession>A0ABD1Z9T2</accession>
<dbReference type="EMBL" id="JBHFFA010000002">
    <property type="protein sequence ID" value="KAL2644563.1"/>
    <property type="molecule type" value="Genomic_DNA"/>
</dbReference>
<feature type="domain" description="Reverse transcriptase" evidence="1">
    <location>
        <begin position="27"/>
        <end position="224"/>
    </location>
</feature>
<evidence type="ECO:0000313" key="3">
    <source>
        <dbReference type="Proteomes" id="UP001605036"/>
    </source>
</evidence>
<keyword evidence="3" id="KW-1185">Reference proteome</keyword>
<dbReference type="InterPro" id="IPR000477">
    <property type="entry name" value="RT_dom"/>
</dbReference>
<protein>
    <recommendedName>
        <fullName evidence="1">Reverse transcriptase domain-containing protein</fullName>
    </recommendedName>
</protein>
<evidence type="ECO:0000313" key="2">
    <source>
        <dbReference type="EMBL" id="KAL2644563.1"/>
    </source>
</evidence>
<reference evidence="2 3" key="1">
    <citation type="submission" date="2024-09" db="EMBL/GenBank/DDBJ databases">
        <title>Chromosome-scale assembly of Riccia fluitans.</title>
        <authorList>
            <person name="Paukszto L."/>
            <person name="Sawicki J."/>
            <person name="Karawczyk K."/>
            <person name="Piernik-Szablinska J."/>
            <person name="Szczecinska M."/>
            <person name="Mazdziarz M."/>
        </authorList>
    </citation>
    <scope>NUCLEOTIDE SEQUENCE [LARGE SCALE GENOMIC DNA]</scope>
    <source>
        <strain evidence="2">Rf_01</strain>
        <tissue evidence="2">Aerial parts of the thallus</tissue>
    </source>
</reference>
<evidence type="ECO:0000259" key="1">
    <source>
        <dbReference type="Pfam" id="PF00078"/>
    </source>
</evidence>
<name>A0ABD1Z9T2_9MARC</name>
<gene>
    <name evidence="2" type="ORF">R1flu_012150</name>
</gene>
<dbReference type="Pfam" id="PF00078">
    <property type="entry name" value="RVT_1"/>
    <property type="match status" value="1"/>
</dbReference>
<proteinExistence type="predicted"/>